<name>A0ABS9K9B1_9BACT</name>
<dbReference type="Pfam" id="PF00294">
    <property type="entry name" value="PfkB"/>
    <property type="match status" value="1"/>
</dbReference>
<sequence>MSNDSKTNDILVVGELNVDLILNQLNKPPEFGKEQRADQMTLTLGSSSAIFASNCSSLGSKVTFCGKVGDDSFGNFVMQSLAEKNVSADSVIVEKNLKTGATVIFNYDDDRMMVTHPGAMEHMTVNEVPEEVMRKSRHLHTSAIFFQPGIKKDLVKLFSRAKKLGLTTSMDTQWDPEEEWDIDIEKILPVLDFFLPNEDELIALTESSSLQEALDKISGFDTTVIVKQGEKGATMFRNGKTRSIPAYKITDYVDAIGAGDSFDAGFISSFLKGKNHDECLEIGNMAAAVSTTAAGGTTAITSFDYVIEKGKTMELSST</sequence>
<organism evidence="4 5">
    <name type="scientific">Rhodohalobacter sulfatireducens</name>
    <dbReference type="NCBI Taxonomy" id="2911366"/>
    <lineage>
        <taxon>Bacteria</taxon>
        <taxon>Pseudomonadati</taxon>
        <taxon>Balneolota</taxon>
        <taxon>Balneolia</taxon>
        <taxon>Balneolales</taxon>
        <taxon>Balneolaceae</taxon>
        <taxon>Rhodohalobacter</taxon>
    </lineage>
</organism>
<dbReference type="RefSeq" id="WP_237852302.1">
    <property type="nucleotide sequence ID" value="NZ_JAKLWS010000002.1"/>
</dbReference>
<reference evidence="4" key="2">
    <citation type="submission" date="2024-05" db="EMBL/GenBank/DDBJ databases">
        <title>Rhodohalobacter halophilus gen. nov., sp. nov., a moderately halophilic member of the family Balneolaceae.</title>
        <authorList>
            <person name="Xia J."/>
        </authorList>
    </citation>
    <scope>NUCLEOTIDE SEQUENCE</scope>
    <source>
        <strain evidence="4">WB101</strain>
    </source>
</reference>
<proteinExistence type="predicted"/>
<dbReference type="Gene3D" id="3.40.1190.20">
    <property type="match status" value="1"/>
</dbReference>
<dbReference type="InterPro" id="IPR011611">
    <property type="entry name" value="PfkB_dom"/>
</dbReference>
<comment type="caution">
    <text evidence="4">The sequence shown here is derived from an EMBL/GenBank/DDBJ whole genome shotgun (WGS) entry which is preliminary data.</text>
</comment>
<gene>
    <name evidence="4" type="ORF">L6773_02690</name>
</gene>
<dbReference type="PANTHER" id="PTHR10584:SF166">
    <property type="entry name" value="RIBOKINASE"/>
    <property type="match status" value="1"/>
</dbReference>
<dbReference type="GO" id="GO:0016301">
    <property type="term" value="F:kinase activity"/>
    <property type="evidence" value="ECO:0007669"/>
    <property type="project" value="UniProtKB-KW"/>
</dbReference>
<protein>
    <submittedName>
        <fullName evidence="4">Carbohydrate kinase family protein</fullName>
    </submittedName>
</protein>
<evidence type="ECO:0000259" key="3">
    <source>
        <dbReference type="Pfam" id="PF00294"/>
    </source>
</evidence>
<dbReference type="InterPro" id="IPR029056">
    <property type="entry name" value="Ribokinase-like"/>
</dbReference>
<feature type="domain" description="Carbohydrate kinase PfkB" evidence="3">
    <location>
        <begin position="9"/>
        <end position="299"/>
    </location>
</feature>
<dbReference type="CDD" id="cd01166">
    <property type="entry name" value="KdgK"/>
    <property type="match status" value="1"/>
</dbReference>
<keyword evidence="5" id="KW-1185">Reference proteome</keyword>
<evidence type="ECO:0000256" key="2">
    <source>
        <dbReference type="ARBA" id="ARBA00022777"/>
    </source>
</evidence>
<dbReference type="PANTHER" id="PTHR10584">
    <property type="entry name" value="SUGAR KINASE"/>
    <property type="match status" value="1"/>
</dbReference>
<dbReference type="Proteomes" id="UP001165366">
    <property type="component" value="Unassembled WGS sequence"/>
</dbReference>
<evidence type="ECO:0000313" key="4">
    <source>
        <dbReference type="EMBL" id="MCG2587458.1"/>
    </source>
</evidence>
<keyword evidence="2 4" id="KW-0418">Kinase</keyword>
<evidence type="ECO:0000256" key="1">
    <source>
        <dbReference type="ARBA" id="ARBA00022679"/>
    </source>
</evidence>
<reference evidence="4" key="1">
    <citation type="submission" date="2022-01" db="EMBL/GenBank/DDBJ databases">
        <authorList>
            <person name="Wang Y."/>
        </authorList>
    </citation>
    <scope>NUCLEOTIDE SEQUENCE</scope>
    <source>
        <strain evidence="4">WB101</strain>
    </source>
</reference>
<keyword evidence="1" id="KW-0808">Transferase</keyword>
<accession>A0ABS9K9B1</accession>
<dbReference type="SUPFAM" id="SSF53613">
    <property type="entry name" value="Ribokinase-like"/>
    <property type="match status" value="1"/>
</dbReference>
<dbReference type="EMBL" id="JAKLWS010000002">
    <property type="protein sequence ID" value="MCG2587458.1"/>
    <property type="molecule type" value="Genomic_DNA"/>
</dbReference>
<evidence type="ECO:0000313" key="5">
    <source>
        <dbReference type="Proteomes" id="UP001165366"/>
    </source>
</evidence>